<dbReference type="PANTHER" id="PTHR43233">
    <property type="entry name" value="FAMILY N-ACETYLTRANSFERASE, PUTATIVE (AFU_ORTHOLOGUE AFUA_6G03350)-RELATED"/>
    <property type="match status" value="1"/>
</dbReference>
<dbReference type="AlphaFoldDB" id="A0A0T5XC38"/>
<dbReference type="eggNOG" id="COG0454">
    <property type="taxonomic scope" value="Bacteria"/>
</dbReference>
<gene>
    <name evidence="2" type="ORF">HMPREF1705_03113</name>
</gene>
<evidence type="ECO:0000313" key="2">
    <source>
        <dbReference type="EMBL" id="KRT35857.1"/>
    </source>
</evidence>
<comment type="caution">
    <text evidence="2">The sequence shown here is derived from an EMBL/GenBank/DDBJ whole genome shotgun (WGS) entry which is preliminary data.</text>
</comment>
<dbReference type="PROSITE" id="PS51186">
    <property type="entry name" value="GNAT"/>
    <property type="match status" value="1"/>
</dbReference>
<evidence type="ECO:0000313" key="3">
    <source>
        <dbReference type="Proteomes" id="UP000005273"/>
    </source>
</evidence>
<dbReference type="InterPro" id="IPR000182">
    <property type="entry name" value="GNAT_dom"/>
</dbReference>
<dbReference type="SUPFAM" id="SSF55729">
    <property type="entry name" value="Acyl-CoA N-acyltransferases (Nat)"/>
    <property type="match status" value="1"/>
</dbReference>
<accession>A0A0T5XC38</accession>
<organism evidence="2 3">
    <name type="scientific">Acetomicrobium hydrogeniformans ATCC BAA-1850</name>
    <dbReference type="NCBI Taxonomy" id="592015"/>
    <lineage>
        <taxon>Bacteria</taxon>
        <taxon>Thermotogati</taxon>
        <taxon>Synergistota</taxon>
        <taxon>Synergistia</taxon>
        <taxon>Synergistales</taxon>
        <taxon>Acetomicrobiaceae</taxon>
        <taxon>Acetomicrobium</taxon>
    </lineage>
</organism>
<protein>
    <submittedName>
        <fullName evidence="2">Acetyltransferase, GNAT family</fullName>
    </submittedName>
</protein>
<dbReference type="InterPro" id="IPR016181">
    <property type="entry name" value="Acyl_CoA_acyltransferase"/>
</dbReference>
<dbReference type="EMBL" id="ACJX03000001">
    <property type="protein sequence ID" value="KRT35857.1"/>
    <property type="molecule type" value="Genomic_DNA"/>
</dbReference>
<dbReference type="Proteomes" id="UP000005273">
    <property type="component" value="Unassembled WGS sequence"/>
</dbReference>
<dbReference type="Gene3D" id="3.40.630.30">
    <property type="match status" value="1"/>
</dbReference>
<dbReference type="STRING" id="592015.HMPREF1705_03113"/>
<feature type="domain" description="N-acetyltransferase" evidence="1">
    <location>
        <begin position="1"/>
        <end position="138"/>
    </location>
</feature>
<dbReference type="GO" id="GO:0016747">
    <property type="term" value="F:acyltransferase activity, transferring groups other than amino-acyl groups"/>
    <property type="evidence" value="ECO:0007669"/>
    <property type="project" value="InterPro"/>
</dbReference>
<sequence length="140" mass="16268">MDLSEYTFYDNKLAVSPQEIKALYRYIWWGKSRTDEGIVRMLEGSSMCFSVRYRGELVGFCRILTDFVYRASLWDIIIHPDHQGQGLGTALMNYVLEHPAIKDIPLVITYTSDLYPFLEKWGFKEMPGAVILLRSPIEYS</sequence>
<dbReference type="Pfam" id="PF00583">
    <property type="entry name" value="Acetyltransf_1"/>
    <property type="match status" value="1"/>
</dbReference>
<keyword evidence="3" id="KW-1185">Reference proteome</keyword>
<dbReference type="OrthoDB" id="9775804at2"/>
<evidence type="ECO:0000259" key="1">
    <source>
        <dbReference type="PROSITE" id="PS51186"/>
    </source>
</evidence>
<dbReference type="CDD" id="cd04301">
    <property type="entry name" value="NAT_SF"/>
    <property type="match status" value="1"/>
</dbReference>
<proteinExistence type="predicted"/>
<name>A0A0T5XC38_9BACT</name>
<reference evidence="3" key="1">
    <citation type="submission" date="2012-09" db="EMBL/GenBank/DDBJ databases">
        <authorList>
            <person name="Weinstock G."/>
            <person name="Sodergren E."/>
            <person name="Clifton S."/>
            <person name="Fulton L."/>
            <person name="Fulton B."/>
            <person name="Courtney L."/>
            <person name="Fronick C."/>
            <person name="Harrison M."/>
            <person name="Strong C."/>
            <person name="Farmer C."/>
            <person name="Delehaunty K."/>
            <person name="Markovic C."/>
            <person name="Hall O."/>
            <person name="Minx P."/>
            <person name="Tomlinson C."/>
            <person name="Mitreva M."/>
            <person name="Nelson J."/>
            <person name="Hou S."/>
            <person name="Wollam A."/>
            <person name="Pepin K.H."/>
            <person name="Johnson M."/>
            <person name="Bhonagiri V."/>
            <person name="Nash W.E."/>
            <person name="Suruliraj S."/>
            <person name="Warren W."/>
            <person name="Chinwalla A."/>
            <person name="Mardis E.R."/>
            <person name="Wilson R.K."/>
        </authorList>
    </citation>
    <scope>NUCLEOTIDE SEQUENCE [LARGE SCALE GENOMIC DNA]</scope>
    <source>
        <strain evidence="3">OS1</strain>
    </source>
</reference>
<keyword evidence="2" id="KW-0808">Transferase</keyword>
<dbReference type="InterPro" id="IPR053144">
    <property type="entry name" value="Acetyltransferase_Butenolide"/>
</dbReference>
<dbReference type="PANTHER" id="PTHR43233:SF1">
    <property type="entry name" value="FAMILY N-ACETYLTRANSFERASE, PUTATIVE (AFU_ORTHOLOGUE AFUA_6G03350)-RELATED"/>
    <property type="match status" value="1"/>
</dbReference>
<dbReference type="RefSeq" id="WP_009201441.1">
    <property type="nucleotide sequence ID" value="NZ_ACJX03000001.1"/>
</dbReference>